<evidence type="ECO:0000256" key="2">
    <source>
        <dbReference type="ARBA" id="ARBA00007591"/>
    </source>
</evidence>
<dbReference type="GO" id="GO:1903037">
    <property type="term" value="P:regulation of leukocyte cell-cell adhesion"/>
    <property type="evidence" value="ECO:0007669"/>
    <property type="project" value="UniProtKB-ARBA"/>
</dbReference>
<evidence type="ECO:0000256" key="9">
    <source>
        <dbReference type="ARBA" id="ARBA00023319"/>
    </source>
</evidence>
<evidence type="ECO:0000259" key="11">
    <source>
        <dbReference type="PROSITE" id="PS50188"/>
    </source>
</evidence>
<feature type="signal peptide" evidence="10">
    <location>
        <begin position="1"/>
        <end position="18"/>
    </location>
</feature>
<keyword evidence="7" id="KW-1015">Disulfide bond</keyword>
<evidence type="ECO:0000256" key="10">
    <source>
        <dbReference type="SAM" id="SignalP"/>
    </source>
</evidence>
<dbReference type="InterPro" id="IPR001870">
    <property type="entry name" value="B30.2/SPRY"/>
</dbReference>
<dbReference type="InterPro" id="IPR003879">
    <property type="entry name" value="Butyrophylin_SPRY"/>
</dbReference>
<dbReference type="PRINTS" id="PR01407">
    <property type="entry name" value="BUTYPHLNCDUF"/>
</dbReference>
<dbReference type="GO" id="GO:0050863">
    <property type="term" value="P:regulation of T cell activation"/>
    <property type="evidence" value="ECO:0007669"/>
    <property type="project" value="UniProtKB-ARBA"/>
</dbReference>
<dbReference type="SMART" id="SM00409">
    <property type="entry name" value="IG"/>
    <property type="match status" value="1"/>
</dbReference>
<accession>A0A6J2VSP2</accession>
<keyword evidence="5" id="KW-1133">Transmembrane helix</keyword>
<reference evidence="14" key="1">
    <citation type="submission" date="2025-08" db="UniProtKB">
        <authorList>
            <consortium name="RefSeq"/>
        </authorList>
    </citation>
    <scope>IDENTIFICATION</scope>
</reference>
<dbReference type="Proteomes" id="UP000504632">
    <property type="component" value="Chromosome 7"/>
</dbReference>
<feature type="domain" description="Ig-like" evidence="12">
    <location>
        <begin position="15"/>
        <end position="133"/>
    </location>
</feature>
<keyword evidence="4 10" id="KW-0732">Signal</keyword>
<comment type="similarity">
    <text evidence="2">Belongs to the immunoglobulin superfamily. BTN/MOG family.</text>
</comment>
<dbReference type="SUPFAM" id="SSF49899">
    <property type="entry name" value="Concanavalin A-like lectins/glucanases"/>
    <property type="match status" value="1"/>
</dbReference>
<dbReference type="GO" id="GO:0005102">
    <property type="term" value="F:signaling receptor binding"/>
    <property type="evidence" value="ECO:0007669"/>
    <property type="project" value="TreeGrafter"/>
</dbReference>
<dbReference type="Pfam" id="PF07686">
    <property type="entry name" value="V-set"/>
    <property type="match status" value="1"/>
</dbReference>
<dbReference type="InParanoid" id="A0A6J2VSP2"/>
<dbReference type="InterPro" id="IPR013106">
    <property type="entry name" value="Ig_V-set"/>
</dbReference>
<dbReference type="InterPro" id="IPR007110">
    <property type="entry name" value="Ig-like_dom"/>
</dbReference>
<dbReference type="PANTHER" id="PTHR24100">
    <property type="entry name" value="BUTYROPHILIN"/>
    <property type="match status" value="1"/>
</dbReference>
<dbReference type="SMART" id="SM00589">
    <property type="entry name" value="PRY"/>
    <property type="match status" value="1"/>
</dbReference>
<evidence type="ECO:0000256" key="5">
    <source>
        <dbReference type="ARBA" id="ARBA00022989"/>
    </source>
</evidence>
<evidence type="ECO:0000313" key="14">
    <source>
        <dbReference type="RefSeq" id="XP_030635092.1"/>
    </source>
</evidence>
<protein>
    <submittedName>
        <fullName evidence="14">Butyrophilin subfamily 1 member A1-like</fullName>
    </submittedName>
</protein>
<dbReference type="Pfam" id="PF00622">
    <property type="entry name" value="SPRY"/>
    <property type="match status" value="1"/>
</dbReference>
<gene>
    <name evidence="14" type="primary">LOC115816266</name>
</gene>
<feature type="chain" id="PRO_5026814321" evidence="10">
    <location>
        <begin position="19"/>
        <end position="453"/>
    </location>
</feature>
<dbReference type="InterPro" id="IPR013320">
    <property type="entry name" value="ConA-like_dom_sf"/>
</dbReference>
<keyword evidence="3" id="KW-0812">Transmembrane</keyword>
<keyword evidence="8" id="KW-0325">Glycoprotein</keyword>
<evidence type="ECO:0000259" key="12">
    <source>
        <dbReference type="PROSITE" id="PS50835"/>
    </source>
</evidence>
<dbReference type="Gene3D" id="2.60.40.10">
    <property type="entry name" value="Immunoglobulins"/>
    <property type="match status" value="2"/>
</dbReference>
<dbReference type="SMART" id="SM00406">
    <property type="entry name" value="IGv"/>
    <property type="match status" value="1"/>
</dbReference>
<dbReference type="RefSeq" id="XP_030635092.1">
    <property type="nucleotide sequence ID" value="XM_030779232.1"/>
</dbReference>
<dbReference type="FunFam" id="2.60.120.920:FF:000004">
    <property type="entry name" value="Butyrophilin subfamily 1 member A1"/>
    <property type="match status" value="1"/>
</dbReference>
<dbReference type="FunFam" id="2.60.40.10:FF:000142">
    <property type="entry name" value="V-set domain-containing T-cell activation inhibitor 1"/>
    <property type="match status" value="1"/>
</dbReference>
<dbReference type="InterPro" id="IPR013783">
    <property type="entry name" value="Ig-like_fold"/>
</dbReference>
<dbReference type="GO" id="GO:0050852">
    <property type="term" value="P:T cell receptor signaling pathway"/>
    <property type="evidence" value="ECO:0007669"/>
    <property type="project" value="TreeGrafter"/>
</dbReference>
<evidence type="ECO:0000256" key="7">
    <source>
        <dbReference type="ARBA" id="ARBA00023157"/>
    </source>
</evidence>
<keyword evidence="9" id="KW-0393">Immunoglobulin domain</keyword>
<dbReference type="PROSITE" id="PS50188">
    <property type="entry name" value="B302_SPRY"/>
    <property type="match status" value="1"/>
</dbReference>
<organism evidence="13 14">
    <name type="scientific">Chanos chanos</name>
    <name type="common">Milkfish</name>
    <name type="synonym">Mugil chanos</name>
    <dbReference type="NCBI Taxonomy" id="29144"/>
    <lineage>
        <taxon>Eukaryota</taxon>
        <taxon>Metazoa</taxon>
        <taxon>Chordata</taxon>
        <taxon>Craniata</taxon>
        <taxon>Vertebrata</taxon>
        <taxon>Euteleostomi</taxon>
        <taxon>Actinopterygii</taxon>
        <taxon>Neopterygii</taxon>
        <taxon>Teleostei</taxon>
        <taxon>Ostariophysi</taxon>
        <taxon>Gonorynchiformes</taxon>
        <taxon>Chanidae</taxon>
        <taxon>Chanos</taxon>
    </lineage>
</organism>
<dbReference type="GeneID" id="115816266"/>
<dbReference type="InterPro" id="IPR043136">
    <property type="entry name" value="B30.2/SPRY_sf"/>
</dbReference>
<proteinExistence type="inferred from homology"/>
<dbReference type="InterPro" id="IPR003877">
    <property type="entry name" value="SPRY_dom"/>
</dbReference>
<dbReference type="InterPro" id="IPR053896">
    <property type="entry name" value="BTN3A2-like_Ig-C"/>
</dbReference>
<dbReference type="SMART" id="SM00449">
    <property type="entry name" value="SPRY"/>
    <property type="match status" value="1"/>
</dbReference>
<evidence type="ECO:0000256" key="1">
    <source>
        <dbReference type="ARBA" id="ARBA00004479"/>
    </source>
</evidence>
<feature type="domain" description="B30.2/SPRY" evidence="11">
    <location>
        <begin position="256"/>
        <end position="453"/>
    </location>
</feature>
<dbReference type="InterPro" id="IPR006574">
    <property type="entry name" value="PRY"/>
</dbReference>
<dbReference type="PROSITE" id="PS50835">
    <property type="entry name" value="IG_LIKE"/>
    <property type="match status" value="2"/>
</dbReference>
<dbReference type="InterPro" id="IPR036179">
    <property type="entry name" value="Ig-like_dom_sf"/>
</dbReference>
<sequence>MRCFCVPLLMLLWSPVSTIEKFQVVGSTKHLIVLSGEDVILPCHLRPNISAVDMDVEWSLEDKNDLVYVYSKGIDRPDQQSESYKGRSSLFKDELENGNVSLKLSRVQFTDDGVYSCAVRSSTWYHDTTFKVSVEAWGTRPAITMEQYSVNGGLSLLCETEGWRPDPEISWLNSQGMSLPAEYTKSIRETNGFSLKRRITVKEGNTFYCRVAVRNHTKQAEITISTWDRRRRKSNFWIPLFYFSYCFCLFFCFSESARKQSEEEFERKRRTHHVDVTLDRDTAHRFLDVSDDGKVLKFSDSEQVRNGEEFNYVHCVLAKEGYSTQRFYYEVQVTGKISWSLGVAKESITRKGPLQLRPQNGFWTLWLKDGNQYEVLTDPPFSSPAHGVRKVGVFVDCVEGEVSFYDVEAKSLIHSLTDQPLTDKKLYPILSPHVNSEGRNAAPMIITPISMPA</sequence>
<dbReference type="InterPro" id="IPR003599">
    <property type="entry name" value="Ig_sub"/>
</dbReference>
<evidence type="ECO:0000313" key="13">
    <source>
        <dbReference type="Proteomes" id="UP000504632"/>
    </source>
</evidence>
<dbReference type="SUPFAM" id="SSF48726">
    <property type="entry name" value="Immunoglobulin"/>
    <property type="match status" value="2"/>
</dbReference>
<dbReference type="GO" id="GO:0001817">
    <property type="term" value="P:regulation of cytokine production"/>
    <property type="evidence" value="ECO:0007669"/>
    <property type="project" value="TreeGrafter"/>
</dbReference>
<evidence type="ECO:0000256" key="8">
    <source>
        <dbReference type="ARBA" id="ARBA00023180"/>
    </source>
</evidence>
<evidence type="ECO:0000256" key="4">
    <source>
        <dbReference type="ARBA" id="ARBA00022729"/>
    </source>
</evidence>
<feature type="domain" description="Ig-like" evidence="12">
    <location>
        <begin position="141"/>
        <end position="225"/>
    </location>
</feature>
<dbReference type="InterPro" id="IPR050504">
    <property type="entry name" value="IgSF_BTN/MOG"/>
</dbReference>
<dbReference type="Pfam" id="PF13765">
    <property type="entry name" value="PRY"/>
    <property type="match status" value="1"/>
</dbReference>
<dbReference type="OrthoDB" id="10055806at2759"/>
<comment type="subcellular location">
    <subcellularLocation>
        <location evidence="1">Membrane</location>
        <topology evidence="1">Single-pass type I membrane protein</topology>
    </subcellularLocation>
</comment>
<dbReference type="Pfam" id="PF22705">
    <property type="entry name" value="C2-set_3"/>
    <property type="match status" value="1"/>
</dbReference>
<evidence type="ECO:0000256" key="6">
    <source>
        <dbReference type="ARBA" id="ARBA00023136"/>
    </source>
</evidence>
<dbReference type="Gene3D" id="2.60.120.920">
    <property type="match status" value="1"/>
</dbReference>
<keyword evidence="13" id="KW-1185">Reference proteome</keyword>
<name>A0A6J2VSP2_CHACN</name>
<evidence type="ECO:0000256" key="3">
    <source>
        <dbReference type="ARBA" id="ARBA00022692"/>
    </source>
</evidence>
<dbReference type="CDD" id="cd13733">
    <property type="entry name" value="SPRY_PRY_C-I_1"/>
    <property type="match status" value="1"/>
</dbReference>
<dbReference type="AlphaFoldDB" id="A0A6J2VSP2"/>
<keyword evidence="6" id="KW-0472">Membrane</keyword>
<dbReference type="GO" id="GO:0009897">
    <property type="term" value="C:external side of plasma membrane"/>
    <property type="evidence" value="ECO:0007669"/>
    <property type="project" value="TreeGrafter"/>
</dbReference>